<keyword evidence="3" id="KW-0378">Hydrolase</keyword>
<dbReference type="EMBL" id="BARU01034386">
    <property type="protein sequence ID" value="GAH63300.1"/>
    <property type="molecule type" value="Genomic_DNA"/>
</dbReference>
<comment type="similarity">
    <text evidence="1">Belongs to the peptidase S51 family.</text>
</comment>
<sequence length="150" mass="16908">TELDLKQENKESLEEKLNNFDVVFVEGGNTFYLLKYVRESGFDKVLKSFLDKGGIYIGVSAGTYIAGPDISPTQWKHAEDKNIVGLKDLRGLGLVDFAIFSHYKPEHESIIKENKHKIPYLVIALTDSQAILIENGNVQFIGPGEFKKFE</sequence>
<dbReference type="GO" id="GO:0006508">
    <property type="term" value="P:proteolysis"/>
    <property type="evidence" value="ECO:0007669"/>
    <property type="project" value="UniProtKB-KW"/>
</dbReference>
<evidence type="ECO:0000256" key="3">
    <source>
        <dbReference type="ARBA" id="ARBA00022801"/>
    </source>
</evidence>
<evidence type="ECO:0000256" key="1">
    <source>
        <dbReference type="ARBA" id="ARBA00006534"/>
    </source>
</evidence>
<organism evidence="5">
    <name type="scientific">marine sediment metagenome</name>
    <dbReference type="NCBI Taxonomy" id="412755"/>
    <lineage>
        <taxon>unclassified sequences</taxon>
        <taxon>metagenomes</taxon>
        <taxon>ecological metagenomes</taxon>
    </lineage>
</organism>
<dbReference type="InterPro" id="IPR029062">
    <property type="entry name" value="Class_I_gatase-like"/>
</dbReference>
<keyword evidence="2" id="KW-0645">Protease</keyword>
<evidence type="ECO:0000313" key="5">
    <source>
        <dbReference type="EMBL" id="GAH63300.1"/>
    </source>
</evidence>
<name>X1I1V6_9ZZZZ</name>
<keyword evidence="4" id="KW-0720">Serine protease</keyword>
<dbReference type="PANTHER" id="PTHR20842">
    <property type="entry name" value="PROTEASE S51 ALPHA-ASPARTYL DIPEPTIDASE"/>
    <property type="match status" value="1"/>
</dbReference>
<reference evidence="5" key="1">
    <citation type="journal article" date="2014" name="Front. Microbiol.">
        <title>High frequency of phylogenetically diverse reductive dehalogenase-homologous genes in deep subseafloor sedimentary metagenomes.</title>
        <authorList>
            <person name="Kawai M."/>
            <person name="Futagami T."/>
            <person name="Toyoda A."/>
            <person name="Takaki Y."/>
            <person name="Nishi S."/>
            <person name="Hori S."/>
            <person name="Arai W."/>
            <person name="Tsubouchi T."/>
            <person name="Morono Y."/>
            <person name="Uchiyama I."/>
            <person name="Ito T."/>
            <person name="Fujiyama A."/>
            <person name="Inagaki F."/>
            <person name="Takami H."/>
        </authorList>
    </citation>
    <scope>NUCLEOTIDE SEQUENCE</scope>
    <source>
        <strain evidence="5">Expedition CK06-06</strain>
    </source>
</reference>
<dbReference type="AlphaFoldDB" id="X1I1V6"/>
<dbReference type="InterPro" id="IPR005320">
    <property type="entry name" value="Peptidase_S51"/>
</dbReference>
<evidence type="ECO:0000256" key="4">
    <source>
        <dbReference type="ARBA" id="ARBA00022825"/>
    </source>
</evidence>
<proteinExistence type="inferred from homology"/>
<protein>
    <recommendedName>
        <fullName evidence="6">Peptidase S51 dipeptidase E</fullName>
    </recommendedName>
</protein>
<dbReference type="GO" id="GO:0008236">
    <property type="term" value="F:serine-type peptidase activity"/>
    <property type="evidence" value="ECO:0007669"/>
    <property type="project" value="UniProtKB-KW"/>
</dbReference>
<dbReference type="PANTHER" id="PTHR20842:SF0">
    <property type="entry name" value="ALPHA-ASPARTYL DIPEPTIDASE"/>
    <property type="match status" value="1"/>
</dbReference>
<dbReference type="SUPFAM" id="SSF52317">
    <property type="entry name" value="Class I glutamine amidotransferase-like"/>
    <property type="match status" value="1"/>
</dbReference>
<evidence type="ECO:0000256" key="2">
    <source>
        <dbReference type="ARBA" id="ARBA00022670"/>
    </source>
</evidence>
<accession>X1I1V6</accession>
<gene>
    <name evidence="5" type="ORF">S03H2_53983</name>
</gene>
<evidence type="ECO:0008006" key="6">
    <source>
        <dbReference type="Google" id="ProtNLM"/>
    </source>
</evidence>
<feature type="non-terminal residue" evidence="5">
    <location>
        <position position="1"/>
    </location>
</feature>
<dbReference type="Gene3D" id="3.40.50.880">
    <property type="match status" value="1"/>
</dbReference>
<comment type="caution">
    <text evidence="5">The sequence shown here is derived from an EMBL/GenBank/DDBJ whole genome shotgun (WGS) entry which is preliminary data.</text>
</comment>
<dbReference type="Pfam" id="PF03575">
    <property type="entry name" value="Peptidase_S51"/>
    <property type="match status" value="1"/>
</dbReference>